<comment type="caution">
    <text evidence="3">The sequence shown here is derived from an EMBL/GenBank/DDBJ whole genome shotgun (WGS) entry which is preliminary data.</text>
</comment>
<keyword evidence="2" id="KW-0472">Membrane</keyword>
<keyword evidence="2" id="KW-0812">Transmembrane</keyword>
<organism evidence="3 4">
    <name type="scientific">Halteria grandinella</name>
    <dbReference type="NCBI Taxonomy" id="5974"/>
    <lineage>
        <taxon>Eukaryota</taxon>
        <taxon>Sar</taxon>
        <taxon>Alveolata</taxon>
        <taxon>Ciliophora</taxon>
        <taxon>Intramacronucleata</taxon>
        <taxon>Spirotrichea</taxon>
        <taxon>Stichotrichia</taxon>
        <taxon>Sporadotrichida</taxon>
        <taxon>Halteriidae</taxon>
        <taxon>Halteria</taxon>
    </lineage>
</organism>
<gene>
    <name evidence="3" type="ORF">FGO68_gene15456</name>
</gene>
<feature type="coiled-coil region" evidence="1">
    <location>
        <begin position="675"/>
        <end position="702"/>
    </location>
</feature>
<dbReference type="Proteomes" id="UP000785679">
    <property type="component" value="Unassembled WGS sequence"/>
</dbReference>
<evidence type="ECO:0008006" key="5">
    <source>
        <dbReference type="Google" id="ProtNLM"/>
    </source>
</evidence>
<feature type="transmembrane region" description="Helical" evidence="2">
    <location>
        <begin position="434"/>
        <end position="456"/>
    </location>
</feature>
<feature type="transmembrane region" description="Helical" evidence="2">
    <location>
        <begin position="580"/>
        <end position="601"/>
    </location>
</feature>
<dbReference type="AlphaFoldDB" id="A0A8J8P645"/>
<dbReference type="InterPro" id="IPR013783">
    <property type="entry name" value="Ig-like_fold"/>
</dbReference>
<feature type="transmembrane region" description="Helical" evidence="2">
    <location>
        <begin position="290"/>
        <end position="311"/>
    </location>
</feature>
<feature type="transmembrane region" description="Helical" evidence="2">
    <location>
        <begin position="389"/>
        <end position="413"/>
    </location>
</feature>
<protein>
    <recommendedName>
        <fullName evidence="5">TRP C-terminal domain-containing protein</fullName>
    </recommendedName>
</protein>
<dbReference type="Gene3D" id="2.60.40.10">
    <property type="entry name" value="Immunoglobulins"/>
    <property type="match status" value="1"/>
</dbReference>
<dbReference type="EMBL" id="RRYP01000946">
    <property type="protein sequence ID" value="TNV86619.1"/>
    <property type="molecule type" value="Genomic_DNA"/>
</dbReference>
<feature type="transmembrane region" description="Helical" evidence="2">
    <location>
        <begin position="323"/>
        <end position="347"/>
    </location>
</feature>
<feature type="transmembrane region" description="Helical" evidence="2">
    <location>
        <begin position="476"/>
        <end position="498"/>
    </location>
</feature>
<proteinExistence type="predicted"/>
<evidence type="ECO:0000256" key="2">
    <source>
        <dbReference type="SAM" id="Phobius"/>
    </source>
</evidence>
<reference evidence="3" key="1">
    <citation type="submission" date="2019-06" db="EMBL/GenBank/DDBJ databases">
        <authorList>
            <person name="Zheng W."/>
        </authorList>
    </citation>
    <scope>NUCLEOTIDE SEQUENCE</scope>
    <source>
        <strain evidence="3">QDHG01</strain>
    </source>
</reference>
<keyword evidence="1" id="KW-0175">Coiled coil</keyword>
<keyword evidence="4" id="KW-1185">Reference proteome</keyword>
<sequence length="757" mass="85371">MKIVVVKVALNTYVITNSGPPVFTSSLETVNVKVGNTVTYSLPSQRDPDEGDKISIQVFLKQAIVFSSFDAASKQFTFSPQIGMKYSAQYEIFIVLADNNINPQKNEFKLTVQVEKFLVNNQIKNQTDDEILDAILNSKDKVAHRCGIKIVQVSRNGQMQLRITSSSYSYAAAIASELKDSHIQVYVAEKPHIIAKIEDVLDGNILSIQLEFISSEQISIGMVRMLIIKIIQELDYLQAKILKSIILEIGTGYAYLLKGTTAAAPIPIQYSSSQQRIVSLLESSEDNTQIVVLTFSIVLQLFFGFAMNLIWGMMNDLSFIISLGMISIPIPGIASPIQSLLSTIIYMDVLMTDKWLSNFLEDITQISEEDDDAPMNLFVGSQGFQSKLLLFNLGSTLIFFRIQVVLLLYTILMRLLSSFCLRAKKQYAFFEKKLIWGGTIRFIIQQFQPLIFSSLINIKTTSLSDLQVSSIGVRFNFYLSTAIFAGTLISIAVFFVIVKQGKAGDNRYSTLIEGLNSNQNNFAAYWTVWTLAKWSLMCFVLILLADYPGQQLQLLVVLSMLSTTIQLASNPMDPFAENLICLFNEIMATIYLYTLIGLAIASDNIVSRENIGIALISILLLSLLINILKVLIMIVIEVVKKIKEKLNSSDNRVQIIQKSVQKYPSSMPSIPEARELDLEEDKEEKKEEMKEEIIDQQQLQQHLGSTMRKKKGRFKKKKIQSRRLLLNETNFPQQQSISRSICVQEIPEQDFSLFKID</sequence>
<evidence type="ECO:0000256" key="1">
    <source>
        <dbReference type="SAM" id="Coils"/>
    </source>
</evidence>
<accession>A0A8J8P645</accession>
<name>A0A8J8P645_HALGN</name>
<evidence type="ECO:0000313" key="4">
    <source>
        <dbReference type="Proteomes" id="UP000785679"/>
    </source>
</evidence>
<keyword evidence="2" id="KW-1133">Transmembrane helix</keyword>
<feature type="transmembrane region" description="Helical" evidence="2">
    <location>
        <begin position="522"/>
        <end position="545"/>
    </location>
</feature>
<feature type="transmembrane region" description="Helical" evidence="2">
    <location>
        <begin position="613"/>
        <end position="636"/>
    </location>
</feature>
<evidence type="ECO:0000313" key="3">
    <source>
        <dbReference type="EMBL" id="TNV86619.1"/>
    </source>
</evidence>